<feature type="compositionally biased region" description="Basic residues" evidence="1">
    <location>
        <begin position="1"/>
        <end position="11"/>
    </location>
</feature>
<gene>
    <name evidence="2" type="ORF">EEDITHA_LOCUS9684</name>
</gene>
<organism evidence="2 3">
    <name type="scientific">Euphydryas editha</name>
    <name type="common">Edith's checkerspot</name>
    <dbReference type="NCBI Taxonomy" id="104508"/>
    <lineage>
        <taxon>Eukaryota</taxon>
        <taxon>Metazoa</taxon>
        <taxon>Ecdysozoa</taxon>
        <taxon>Arthropoda</taxon>
        <taxon>Hexapoda</taxon>
        <taxon>Insecta</taxon>
        <taxon>Pterygota</taxon>
        <taxon>Neoptera</taxon>
        <taxon>Endopterygota</taxon>
        <taxon>Lepidoptera</taxon>
        <taxon>Glossata</taxon>
        <taxon>Ditrysia</taxon>
        <taxon>Papilionoidea</taxon>
        <taxon>Nymphalidae</taxon>
        <taxon>Nymphalinae</taxon>
        <taxon>Euphydryas</taxon>
    </lineage>
</organism>
<dbReference type="AlphaFoldDB" id="A0AAU9U7H3"/>
<feature type="region of interest" description="Disordered" evidence="1">
    <location>
        <begin position="1"/>
        <end position="50"/>
    </location>
</feature>
<feature type="region of interest" description="Disordered" evidence="1">
    <location>
        <begin position="137"/>
        <end position="222"/>
    </location>
</feature>
<keyword evidence="3" id="KW-1185">Reference proteome</keyword>
<dbReference type="Proteomes" id="UP001153954">
    <property type="component" value="Unassembled WGS sequence"/>
</dbReference>
<evidence type="ECO:0008006" key="4">
    <source>
        <dbReference type="Google" id="ProtNLM"/>
    </source>
</evidence>
<feature type="compositionally biased region" description="Basic residues" evidence="1">
    <location>
        <begin position="976"/>
        <end position="988"/>
    </location>
</feature>
<accession>A0AAU9U7H3</accession>
<proteinExistence type="predicted"/>
<comment type="caution">
    <text evidence="2">The sequence shown here is derived from an EMBL/GenBank/DDBJ whole genome shotgun (WGS) entry which is preliminary data.</text>
</comment>
<evidence type="ECO:0000313" key="3">
    <source>
        <dbReference type="Proteomes" id="UP001153954"/>
    </source>
</evidence>
<reference evidence="2" key="1">
    <citation type="submission" date="2022-03" db="EMBL/GenBank/DDBJ databases">
        <authorList>
            <person name="Tunstrom K."/>
        </authorList>
    </citation>
    <scope>NUCLEOTIDE SEQUENCE</scope>
</reference>
<feature type="compositionally biased region" description="Basic residues" evidence="1">
    <location>
        <begin position="178"/>
        <end position="189"/>
    </location>
</feature>
<protein>
    <recommendedName>
        <fullName evidence="4">C3H1-type domain-containing protein</fullName>
    </recommendedName>
</protein>
<evidence type="ECO:0000256" key="1">
    <source>
        <dbReference type="SAM" id="MobiDB-lite"/>
    </source>
</evidence>
<feature type="compositionally biased region" description="Polar residues" evidence="1">
    <location>
        <begin position="166"/>
        <end position="175"/>
    </location>
</feature>
<name>A0AAU9U7H3_EUPED</name>
<evidence type="ECO:0000313" key="2">
    <source>
        <dbReference type="EMBL" id="CAH2094082.1"/>
    </source>
</evidence>
<dbReference type="EMBL" id="CAKOGL010000013">
    <property type="protein sequence ID" value="CAH2094082.1"/>
    <property type="molecule type" value="Genomic_DNA"/>
</dbReference>
<feature type="region of interest" description="Disordered" evidence="1">
    <location>
        <begin position="964"/>
        <end position="1031"/>
    </location>
</feature>
<sequence>MPPKKVSKTVKKTVQVNTTRRRSKEKKLTQIQTEESKTIKPPKLNSTSFIDEDQNNDRVVTLTKNDINIMLANEVVGRQFPKKSLLSTDPVVLDQLKTTKTKPVLKKKCLLKNKVVSNGESSTRAEKPVKQIKHKLLPRRFRHSSTTVQRSVPPHKQPSTKDKNVENNATTNEGLKTTKPKTIRKKFNRKVATAGPRTRKQASEVSKVAESEVLPENLSPLKENSETIDTNVNENNILLRRHSEASLSELSWTKNISSSSTTTCATVSSKDFFRIDNKIPVIKLTNIDCKLKSEENDNLSDINDNTDKKCPTQTISIQFDNTVSEKSAIEYCDKDKICEDKISVPCNQFVSNLSISSSNSCSDINKSNKSPSTTNKLNHTLEKLSSKLKNFDLEIINWIGYRNEKANHNIEKLQEKLYQDNFLKEEMNVITHCYSIKRILLENEQDLDAESLKTNDKVHTDVDNTVTNATLNESHIINDDKHNSFNTDFQEQNVDYGPIEHSKEKNLVINKTTDEISFADDDEDDALSLYAESITGIESSTKNSKVDCNVDHLNEEYVPQPITNKNTKSSETITYNPTKITEIPLLKSPDIDALGNVCEKQTADSTSIYREQNNYTSFEENNVSCEDNTVNEEPSRNQNSVTKSSLLMESFYKPITGVTSAVYKGICFFNLISKCKKIDCKFPHVFLGVEDVKVKLQSLSDTMFIQEYMLLRCWPSLRWKYGMCFVEECIQRKLTRIAVEIASDFIAKSTKKVKLIDIVETILLYLNNVDLSVCEDLLKIYIQSRAVLLCDFFITTIAESQNFSRFKSVFVNLTEFMYRIGRTFSADVAAHVLERIVILPYDEGLARALIKIIKNTESCIFSNSMLGHLEQQLMKSNVELYEEFCYLKDQVLQNHMIYGNCYSNATYNDMDRSNTNLNHLDKDKRYSPDTTDLDNLNKTTVEPIITRTINLNNLNLLNINGHMSNSSSSESEKKRFTPKKQFKNWRARRSYDNTRHANRNPVMRPPSRPPFKRRSDQVFGGSPSKFQRRNGLQFFKDFS</sequence>